<reference evidence="1" key="1">
    <citation type="submission" date="2019-04" db="EMBL/GenBank/DDBJ databases">
        <title>Evolution of Biomass-Degrading Anaerobic Consortia Revealed by Metagenomics.</title>
        <authorList>
            <person name="Peng X."/>
        </authorList>
    </citation>
    <scope>NUCLEOTIDE SEQUENCE</scope>
    <source>
        <strain evidence="1">SIG240</strain>
    </source>
</reference>
<name>A0A927WNW3_SELRU</name>
<accession>A0A927WNW3</accession>
<gene>
    <name evidence="1" type="ORF">E7201_04790</name>
</gene>
<evidence type="ECO:0000313" key="1">
    <source>
        <dbReference type="EMBL" id="MBE6092473.1"/>
    </source>
</evidence>
<organism evidence="1 2">
    <name type="scientific">Selenomonas ruminantium</name>
    <dbReference type="NCBI Taxonomy" id="971"/>
    <lineage>
        <taxon>Bacteria</taxon>
        <taxon>Bacillati</taxon>
        <taxon>Bacillota</taxon>
        <taxon>Negativicutes</taxon>
        <taxon>Selenomonadales</taxon>
        <taxon>Selenomonadaceae</taxon>
        <taxon>Selenomonas</taxon>
    </lineage>
</organism>
<protein>
    <submittedName>
        <fullName evidence="1">NusG domain II-containing protein</fullName>
    </submittedName>
</protein>
<dbReference type="Gene3D" id="2.60.320.10">
    <property type="entry name" value="N-utilization substance G protein NusG, insert domain"/>
    <property type="match status" value="1"/>
</dbReference>
<dbReference type="EMBL" id="SVBY01000025">
    <property type="protein sequence ID" value="MBE6092473.1"/>
    <property type="molecule type" value="Genomic_DNA"/>
</dbReference>
<dbReference type="AlphaFoldDB" id="A0A927WNW3"/>
<proteinExistence type="predicted"/>
<sequence>MSKMLKKADIVLIVLFFALSLLPLGKFGQPEPACYAEIRQAGKVIERIRLTGHTGVTELTTTYKTDGQEKHNYIRIENEHIAVTDADCPDKICIQTGAISHAGEIIACLPHQLIIEIKSE</sequence>
<evidence type="ECO:0000313" key="2">
    <source>
        <dbReference type="Proteomes" id="UP000761380"/>
    </source>
</evidence>
<dbReference type="CDD" id="cd09911">
    <property type="entry name" value="Lin0431_like"/>
    <property type="match status" value="1"/>
</dbReference>
<dbReference type="Pfam" id="PF07009">
    <property type="entry name" value="NusG_II"/>
    <property type="match status" value="1"/>
</dbReference>
<comment type="caution">
    <text evidence="1">The sequence shown here is derived from an EMBL/GenBank/DDBJ whole genome shotgun (WGS) entry which is preliminary data.</text>
</comment>
<dbReference type="InterPro" id="IPR038690">
    <property type="entry name" value="NusG_2_sf"/>
</dbReference>
<dbReference type="Proteomes" id="UP000761380">
    <property type="component" value="Unassembled WGS sequence"/>
</dbReference>